<dbReference type="GeneID" id="37141665"/>
<gene>
    <name evidence="1" type="ORF">BO82DRAFT_397344</name>
</gene>
<organism evidence="1 2">
    <name type="scientific">Aspergillus uvarum CBS 121591</name>
    <dbReference type="NCBI Taxonomy" id="1448315"/>
    <lineage>
        <taxon>Eukaryota</taxon>
        <taxon>Fungi</taxon>
        <taxon>Dikarya</taxon>
        <taxon>Ascomycota</taxon>
        <taxon>Pezizomycotina</taxon>
        <taxon>Eurotiomycetes</taxon>
        <taxon>Eurotiomycetidae</taxon>
        <taxon>Eurotiales</taxon>
        <taxon>Aspergillaceae</taxon>
        <taxon>Aspergillus</taxon>
        <taxon>Aspergillus subgen. Circumdati</taxon>
    </lineage>
</organism>
<dbReference type="AlphaFoldDB" id="A0A319CRE9"/>
<keyword evidence="2" id="KW-1185">Reference proteome</keyword>
<dbReference type="RefSeq" id="XP_025496971.1">
    <property type="nucleotide sequence ID" value="XM_025638923.1"/>
</dbReference>
<dbReference type="VEuPathDB" id="FungiDB:BO82DRAFT_397344"/>
<sequence>MVVTTFNVEASGSSGTKGSSAPSRHMLALNGQVYLHGPVGVSDHDSDVVSSSEPTLEIVRHGSTVWYSALGVHDTPARAIAISILTQLQATLSVTGKAVKFAMLPVLVACVE</sequence>
<dbReference type="OrthoDB" id="4137815at2759"/>
<name>A0A319CRE9_9EURO</name>
<evidence type="ECO:0000313" key="2">
    <source>
        <dbReference type="Proteomes" id="UP000248340"/>
    </source>
</evidence>
<dbReference type="EMBL" id="KZ821675">
    <property type="protein sequence ID" value="PYH86771.1"/>
    <property type="molecule type" value="Genomic_DNA"/>
</dbReference>
<evidence type="ECO:0000313" key="1">
    <source>
        <dbReference type="EMBL" id="PYH86771.1"/>
    </source>
</evidence>
<reference evidence="1 2" key="1">
    <citation type="submission" date="2016-12" db="EMBL/GenBank/DDBJ databases">
        <title>The genomes of Aspergillus section Nigri reveals drivers in fungal speciation.</title>
        <authorList>
            <consortium name="DOE Joint Genome Institute"/>
            <person name="Vesth T.C."/>
            <person name="Nybo J."/>
            <person name="Theobald S."/>
            <person name="Brandl J."/>
            <person name="Frisvad J.C."/>
            <person name="Nielsen K.F."/>
            <person name="Lyhne E.K."/>
            <person name="Kogle M.E."/>
            <person name="Kuo A."/>
            <person name="Riley R."/>
            <person name="Clum A."/>
            <person name="Nolan M."/>
            <person name="Lipzen A."/>
            <person name="Salamov A."/>
            <person name="Henrissat B."/>
            <person name="Wiebenga A."/>
            <person name="De Vries R.P."/>
            <person name="Grigoriev I.V."/>
            <person name="Mortensen U.H."/>
            <person name="Andersen M.R."/>
            <person name="Baker S.E."/>
        </authorList>
    </citation>
    <scope>NUCLEOTIDE SEQUENCE [LARGE SCALE GENOMIC DNA]</scope>
    <source>
        <strain evidence="1 2">CBS 121591</strain>
    </source>
</reference>
<dbReference type="Proteomes" id="UP000248340">
    <property type="component" value="Unassembled WGS sequence"/>
</dbReference>
<accession>A0A319CRE9</accession>
<proteinExistence type="predicted"/>
<protein>
    <submittedName>
        <fullName evidence="1">Uncharacterized protein</fullName>
    </submittedName>
</protein>